<comment type="caution">
    <text evidence="2">The sequence shown here is derived from an EMBL/GenBank/DDBJ whole genome shotgun (WGS) entry which is preliminary data.</text>
</comment>
<keyword evidence="1" id="KW-0732">Signal</keyword>
<keyword evidence="3" id="KW-1185">Reference proteome</keyword>
<reference evidence="3" key="1">
    <citation type="submission" date="2016-02" db="EMBL/GenBank/DDBJ databases">
        <authorList>
            <person name="Schultz-Johansen M."/>
            <person name="Glaring M.A."/>
            <person name="Bech P.K."/>
            <person name="Stougaard P."/>
        </authorList>
    </citation>
    <scope>NUCLEOTIDE SEQUENCE [LARGE SCALE GENOMIC DNA]</scope>
    <source>
        <strain evidence="3">S66</strain>
    </source>
</reference>
<organism evidence="2 3">
    <name type="scientific">Paraglaciecola hydrolytica</name>
    <dbReference type="NCBI Taxonomy" id="1799789"/>
    <lineage>
        <taxon>Bacteria</taxon>
        <taxon>Pseudomonadati</taxon>
        <taxon>Pseudomonadota</taxon>
        <taxon>Gammaproteobacteria</taxon>
        <taxon>Alteromonadales</taxon>
        <taxon>Alteromonadaceae</taxon>
        <taxon>Paraglaciecola</taxon>
    </lineage>
</organism>
<feature type="chain" id="PRO_5007469570" description="MipA/OmpV family protein" evidence="1">
    <location>
        <begin position="26"/>
        <end position="272"/>
    </location>
</feature>
<feature type="signal peptide" evidence="1">
    <location>
        <begin position="1"/>
        <end position="25"/>
    </location>
</feature>
<dbReference type="STRING" id="1799789.AX660_14455"/>
<dbReference type="InterPro" id="IPR010583">
    <property type="entry name" value="MipA"/>
</dbReference>
<evidence type="ECO:0008006" key="4">
    <source>
        <dbReference type="Google" id="ProtNLM"/>
    </source>
</evidence>
<protein>
    <recommendedName>
        <fullName evidence="4">MipA/OmpV family protein</fullName>
    </recommendedName>
</protein>
<dbReference type="EMBL" id="LSNE01000005">
    <property type="protein sequence ID" value="KXI29340.1"/>
    <property type="molecule type" value="Genomic_DNA"/>
</dbReference>
<dbReference type="Pfam" id="PF06629">
    <property type="entry name" value="MipA"/>
    <property type="match status" value="1"/>
</dbReference>
<gene>
    <name evidence="2" type="ORF">AX660_14455</name>
</gene>
<accession>A0A136A2H3</accession>
<dbReference type="RefSeq" id="WP_068376621.1">
    <property type="nucleotide sequence ID" value="NZ_LSNE01000005.1"/>
</dbReference>
<proteinExistence type="predicted"/>
<dbReference type="Proteomes" id="UP000070299">
    <property type="component" value="Unassembled WGS sequence"/>
</dbReference>
<dbReference type="OrthoDB" id="5290976at2"/>
<dbReference type="AlphaFoldDB" id="A0A136A2H3"/>
<evidence type="ECO:0000256" key="1">
    <source>
        <dbReference type="SAM" id="SignalP"/>
    </source>
</evidence>
<sequence>MSGRTLYYQVAMALLLCLSVLKVQAKDDYTLEVGAGFTAGQLPEYLGSPDDYEFVLPFPYIYYKDDSLTIAQNTLKDQLYTIGPFELSLSASGAIPVKSRTGSLRADMPDLGWVGELGPALEYKLSPQLTLALQVRKAIGFESSSFSDVGWHSSTRLMWHNSLSLHKLGDLILHTELSIDHADSHYHQYYYGVDSSYQTFDRAFYAAKSGINNMALSSGLTWRYKQLWLGLYAKYFDLSKAANKASPLLVESNQLSAGIAFSWIFWTNKRGE</sequence>
<evidence type="ECO:0000313" key="3">
    <source>
        <dbReference type="Proteomes" id="UP000070299"/>
    </source>
</evidence>
<name>A0A136A2H3_9ALTE</name>
<evidence type="ECO:0000313" key="2">
    <source>
        <dbReference type="EMBL" id="KXI29340.1"/>
    </source>
</evidence>